<dbReference type="EMBL" id="WUPT01000001">
    <property type="protein sequence ID" value="MXQ06714.1"/>
    <property type="molecule type" value="Genomic_DNA"/>
</dbReference>
<dbReference type="SMART" id="SM00460">
    <property type="entry name" value="TGc"/>
    <property type="match status" value="1"/>
</dbReference>
<protein>
    <submittedName>
        <fullName evidence="2">Transglutaminase family protein</fullName>
    </submittedName>
</protein>
<dbReference type="Gene3D" id="2.60.40.2250">
    <property type="match status" value="1"/>
</dbReference>
<gene>
    <name evidence="2" type="ORF">GQ651_02525</name>
</gene>
<organism evidence="2 3">
    <name type="scientific">Kangsaoukella pontilimi</name>
    <dbReference type="NCBI Taxonomy" id="2691042"/>
    <lineage>
        <taxon>Bacteria</taxon>
        <taxon>Pseudomonadati</taxon>
        <taxon>Pseudomonadota</taxon>
        <taxon>Alphaproteobacteria</taxon>
        <taxon>Rhodobacterales</taxon>
        <taxon>Paracoccaceae</taxon>
        <taxon>Kangsaoukella</taxon>
    </lineage>
</organism>
<proteinExistence type="predicted"/>
<dbReference type="PANTHER" id="PTHR33490">
    <property type="entry name" value="BLR5614 PROTEIN-RELATED"/>
    <property type="match status" value="1"/>
</dbReference>
<dbReference type="Pfam" id="PF01841">
    <property type="entry name" value="Transglut_core"/>
    <property type="match status" value="1"/>
</dbReference>
<feature type="domain" description="Transglutaminase-like" evidence="1">
    <location>
        <begin position="175"/>
        <end position="235"/>
    </location>
</feature>
<name>A0A7C9MVB1_9RHOB</name>
<dbReference type="Proteomes" id="UP000480350">
    <property type="component" value="Unassembled WGS sequence"/>
</dbReference>
<dbReference type="RefSeq" id="WP_160762637.1">
    <property type="nucleotide sequence ID" value="NZ_WUPT01000001.1"/>
</dbReference>
<dbReference type="SUPFAM" id="SSF54001">
    <property type="entry name" value="Cysteine proteinases"/>
    <property type="match status" value="1"/>
</dbReference>
<dbReference type="InterPro" id="IPR038765">
    <property type="entry name" value="Papain-like_cys_pep_sf"/>
</dbReference>
<sequence length="273" mass="29233">MSRSDAGGERPKGASGGRVVEIDVHMVYDVDLPTDMILQIEAAEGEGQTILSQSLSLSGAEAEAHGTGEAGIGRRSRFIVSDRLTCRYKAQVEITRPSPRLRRLAGTPLTDLPGDTIRYLMPSRYSVPSDFAATDDTLFGQKSGGAFIAAASDWISENITYSPGASTPDTTAADTFMRREGICRDFAHVLISMARARGIPARFVACYDPGVEPPDFHAVAQVWLDGGWHLVDPTGMASPESIAIIGVGLDAAEVSFLTVFGRTELVKQRVTVS</sequence>
<comment type="caution">
    <text evidence="2">The sequence shown here is derived from an EMBL/GenBank/DDBJ whole genome shotgun (WGS) entry which is preliminary data.</text>
</comment>
<dbReference type="PANTHER" id="PTHR33490:SF12">
    <property type="entry name" value="BLL5557 PROTEIN"/>
    <property type="match status" value="1"/>
</dbReference>
<dbReference type="AlphaFoldDB" id="A0A7C9MVB1"/>
<keyword evidence="3" id="KW-1185">Reference proteome</keyword>
<evidence type="ECO:0000313" key="2">
    <source>
        <dbReference type="EMBL" id="MXQ06714.1"/>
    </source>
</evidence>
<reference evidence="2 3" key="1">
    <citation type="submission" date="2019-12" db="EMBL/GenBank/DDBJ databases">
        <authorList>
            <person name="Lee S.D."/>
        </authorList>
    </citation>
    <scope>NUCLEOTIDE SEQUENCE [LARGE SCALE GENOMIC DNA]</scope>
    <source>
        <strain evidence="2 3">GH1-50</strain>
    </source>
</reference>
<reference evidence="2 3" key="2">
    <citation type="submission" date="2020-03" db="EMBL/GenBank/DDBJ databases">
        <title>Kangsaoukella pontilimi gen. nov., sp. nov., a new member of the family Rhodobacteraceae isolated from a tidal mudflat.</title>
        <authorList>
            <person name="Kim I.S."/>
        </authorList>
    </citation>
    <scope>NUCLEOTIDE SEQUENCE [LARGE SCALE GENOMIC DNA]</scope>
    <source>
        <strain evidence="2 3">GH1-50</strain>
    </source>
</reference>
<accession>A0A7C9MVB1</accession>
<dbReference type="InterPro" id="IPR002931">
    <property type="entry name" value="Transglutaminase-like"/>
</dbReference>
<evidence type="ECO:0000313" key="3">
    <source>
        <dbReference type="Proteomes" id="UP000480350"/>
    </source>
</evidence>
<evidence type="ECO:0000259" key="1">
    <source>
        <dbReference type="SMART" id="SM00460"/>
    </source>
</evidence>
<dbReference type="Gene3D" id="3.10.620.30">
    <property type="match status" value="1"/>
</dbReference>